<dbReference type="RefSeq" id="XP_025831804.1">
    <property type="nucleotide sequence ID" value="XM_025976019.1"/>
</dbReference>
<dbReference type="InterPro" id="IPR027417">
    <property type="entry name" value="P-loop_NTPase"/>
</dbReference>
<evidence type="ECO:0000256" key="5">
    <source>
        <dbReference type="ARBA" id="ARBA00022741"/>
    </source>
</evidence>
<dbReference type="SUPFAM" id="SSF52540">
    <property type="entry name" value="P-loop containing nucleoside triphosphate hydrolases"/>
    <property type="match status" value="1"/>
</dbReference>
<comment type="subcellular location">
    <subcellularLocation>
        <location evidence="1">Nucleus speckle</location>
    </subcellularLocation>
</comment>
<dbReference type="PANTHER" id="PTHR13413">
    <property type="entry name" value="YLP MOTIF CONTAINING PROTEIN NUCLEAR PROTEIN ZAP"/>
    <property type="match status" value="1"/>
</dbReference>
<proteinExistence type="predicted"/>
<keyword evidence="9" id="KW-0804">Transcription</keyword>
<keyword evidence="3" id="KW-0678">Repressor</keyword>
<feature type="region of interest" description="Disordered" evidence="15">
    <location>
        <begin position="87"/>
        <end position="266"/>
    </location>
</feature>
<feature type="domain" description="YLPM1-like spectrin repeat" evidence="16">
    <location>
        <begin position="258"/>
        <end position="348"/>
    </location>
</feature>
<dbReference type="PANTHER" id="PTHR13413:SF0">
    <property type="entry name" value="YLP MOTIF-CONTAINING PROTEIN 1"/>
    <property type="match status" value="1"/>
</dbReference>
<comment type="subunit">
    <text evidence="12">Interacts with PPP1CA and NCOA5. Forms a complex with ILF2, ILF3, KHDRBS1, RBMX, NCOA5 and PPP1CA.</text>
</comment>
<evidence type="ECO:0000256" key="12">
    <source>
        <dbReference type="ARBA" id="ARBA00065932"/>
    </source>
</evidence>
<evidence type="ECO:0000256" key="14">
    <source>
        <dbReference type="ARBA" id="ARBA00083294"/>
    </source>
</evidence>
<feature type="region of interest" description="Disordered" evidence="15">
    <location>
        <begin position="709"/>
        <end position="732"/>
    </location>
</feature>
<comment type="function">
    <text evidence="11">Plays a role in the reduction of telomerase activity during differentiation of embryonic stem cells by binding to the core promoter of TERT and controlling its down-regulation.</text>
</comment>
<dbReference type="OrthoDB" id="513595at2759"/>
<organism evidence="17 18">
    <name type="scientific">Agrilus planipennis</name>
    <name type="common">Emerald ash borer</name>
    <name type="synonym">Agrilus marcopoli</name>
    <dbReference type="NCBI Taxonomy" id="224129"/>
    <lineage>
        <taxon>Eukaryota</taxon>
        <taxon>Metazoa</taxon>
        <taxon>Ecdysozoa</taxon>
        <taxon>Arthropoda</taxon>
        <taxon>Hexapoda</taxon>
        <taxon>Insecta</taxon>
        <taxon>Pterygota</taxon>
        <taxon>Neoptera</taxon>
        <taxon>Endopterygota</taxon>
        <taxon>Coleoptera</taxon>
        <taxon>Polyphaga</taxon>
        <taxon>Elateriformia</taxon>
        <taxon>Buprestoidea</taxon>
        <taxon>Buprestidae</taxon>
        <taxon>Agrilinae</taxon>
        <taxon>Agrilus</taxon>
    </lineage>
</organism>
<evidence type="ECO:0000256" key="8">
    <source>
        <dbReference type="ARBA" id="ARBA00023015"/>
    </source>
</evidence>
<evidence type="ECO:0000256" key="11">
    <source>
        <dbReference type="ARBA" id="ARBA00058677"/>
    </source>
</evidence>
<keyword evidence="5" id="KW-0547">Nucleotide-binding</keyword>
<dbReference type="GeneID" id="108733283"/>
<name>A0A7F5R749_AGRPL</name>
<dbReference type="Gene3D" id="3.40.50.300">
    <property type="entry name" value="P-loop containing nucleotide triphosphate hydrolases"/>
    <property type="match status" value="1"/>
</dbReference>
<sequence>MSWPQWPGGGTAQPGLVAPLTTPLINPTPAVVNPSNIAPTGVPYTAEQWAHMQQQNWQQWAQWQQQFQQWQQQYGAQYAKTLSALTSQTPPTLQPNLPSTSVPPPLPTESKPPPPPEEPPSGVFSEPSVPAYSGYTTAPSNPSNYTTTTASQPRIGYSAVNQPPPGYQTHSRVGQLSETISDNRPGYTGNFDDNRWQNQGFHRNSSYNQPVTSQPTNFSKPPPKIITGDVTARNDFGNKRPYNQPPNYGDPKKSRFQQEAGSAWPLKKEELIETGSTQQKPSAQTNIEELSEAEKKFDKQFAEWEAQFQKWKEQNANHPDKAQYKEYEKKWENWRAQLLERREQMRRKRLGLLGDPKLAQNKPNQAKGQIRSQTEPATPHAAPSTEPQTEHSGSRSILTATDENKQNSVSEKKLPSDLKDEQPQPNDLPQNFVNNENDLLSHEKGDGSAPFLKPANTDGIPGLDLVVDNKDDEPDDTVNTKNVNVPDLAAISKGLDSILGDAKFMNILNMVSKNQTVQPPPVGMALSKISDSHSQSQERPNDNARTEGQQYEETSMNSFTDDSNLRGNDNARDVPEVFGQHEYNADPNRKLNNYNNPQGFANSFGPNLNQNTPGSKIFNYGQGCTNDANNFRRGNEGINNRNDAFGRGRVVGDFDNLRRFSFDSGNFNRGPEMESSNLNFNRASGNFDRNQGGFQRGNFQRDVNTFEKSPGGFDKNSRNFNTGPPTFNRGSGNFVGNVPGNLERNNRNFGRNSGILNESFSTDLNTPQSNFERNRFRREFEDGPGTHNTGNFGFERGPRPFENMDNTANLNRNFGRNADGFGRKGGFLKSDTLEKEYGGFDKDRNFDVDRRVGKSNFETITRGGPGVFRDERVNFDRRFDSENDQYRHLQKISGNFGPSEVGHELGRGPTGLGNVGVPQMPGNYENHENFRGGPGNFIKDDNFPRNQFESSAPLHDSFGNQPHLTIEPNLPIDPLPANDLPVIEEEEIWKPEMVIDYEHKSSKLSEFEVIVEPVHSFDYRHKPLNRIPLPQRPEWLKESLKNYSEFDFIITRSFEPQQLRRYPTNESVRSYDSYRKDDFSYERQKYEDKLFDRPSDRGAFESKRGYNDSRYDRKSVEDKRPFEDKRLYDRKLYEDMSSDDNFFSDEKVFYDRKRSSEDKLIFNERSFEKRRIHDDKRSYDEVDSKSFDRKSNDREDFNRRSFGSDSHRNVHSDRKLDSRRDNVSESVNPQYAKWSPPPAHEQMQFEDNAKQTPQNKNNNITLIEDILHPPGRYNRPSRIVIILRGPPGSGKTTLAKLIKDKEVENGGSAPRILSLDDYFMVEQEKEVIEDGRKVKVKDMVYEYEECMEASYRQSLMKAFKKTVTDGYFPFIIVDNVNEKVKYFGEMWSYAKQNGFQVYICQLELDVQTCTKRNIHGRTEAEIQKCVSGWETTPTHHPILDATSLIQSGSIPEVEMEEINSPPSVNNDESQEREFLQENMCRSKWDAFDLSQDNLAKLDGISKPLRPSKTMEDYLQLDDDWVQTTPSKPGQKRVRWADLEERKKQEKMRAIGFVVGHTNWDRMMDPTMGSSALTQTKFIERFKY</sequence>
<dbReference type="GO" id="GO:0016607">
    <property type="term" value="C:nuclear speck"/>
    <property type="evidence" value="ECO:0007669"/>
    <property type="project" value="UniProtKB-SubCell"/>
</dbReference>
<gene>
    <name evidence="18 19 20 21" type="primary">LOC108733283</name>
</gene>
<keyword evidence="10" id="KW-0539">Nucleus</keyword>
<evidence type="ECO:0000313" key="18">
    <source>
        <dbReference type="RefSeq" id="XP_025831801.1"/>
    </source>
</evidence>
<evidence type="ECO:0000256" key="2">
    <source>
        <dbReference type="ARBA" id="ARBA00022481"/>
    </source>
</evidence>
<dbReference type="KEGG" id="apln:108733283"/>
<feature type="region of interest" description="Disordered" evidence="15">
    <location>
        <begin position="347"/>
        <end position="481"/>
    </location>
</feature>
<dbReference type="InterPro" id="IPR013641">
    <property type="entry name" value="KTI12/PSTK"/>
</dbReference>
<evidence type="ECO:0000313" key="20">
    <source>
        <dbReference type="RefSeq" id="XP_025831803.1"/>
    </source>
</evidence>
<dbReference type="FunFam" id="3.40.50.300:FF:000399">
    <property type="entry name" value="YLP motif containing 1"/>
    <property type="match status" value="1"/>
</dbReference>
<evidence type="ECO:0000313" key="17">
    <source>
        <dbReference type="Proteomes" id="UP000192223"/>
    </source>
</evidence>
<dbReference type="RefSeq" id="XP_025831803.1">
    <property type="nucleotide sequence ID" value="XM_025976018.1"/>
</dbReference>
<accession>A0A7F5R749</accession>
<feature type="compositionally biased region" description="Pro residues" evidence="15">
    <location>
        <begin position="101"/>
        <end position="119"/>
    </location>
</feature>
<feature type="compositionally biased region" description="Polar residues" evidence="15">
    <location>
        <begin position="718"/>
        <end position="731"/>
    </location>
</feature>
<dbReference type="RefSeq" id="XP_025831802.1">
    <property type="nucleotide sequence ID" value="XM_025976017.1"/>
</dbReference>
<dbReference type="Pfam" id="PF08433">
    <property type="entry name" value="KTI12"/>
    <property type="match status" value="1"/>
</dbReference>
<feature type="compositionally biased region" description="Polar residues" evidence="15">
    <location>
        <begin position="196"/>
        <end position="219"/>
    </location>
</feature>
<feature type="compositionally biased region" description="Basic and acidic residues" evidence="15">
    <location>
        <begin position="402"/>
        <end position="422"/>
    </location>
</feature>
<dbReference type="GO" id="GO:0032204">
    <property type="term" value="P:regulation of telomere maintenance"/>
    <property type="evidence" value="ECO:0007669"/>
    <property type="project" value="TreeGrafter"/>
</dbReference>
<feature type="compositionally biased region" description="Basic and acidic residues" evidence="15">
    <location>
        <begin position="1178"/>
        <end position="1199"/>
    </location>
</feature>
<evidence type="ECO:0000256" key="6">
    <source>
        <dbReference type="ARBA" id="ARBA00022840"/>
    </source>
</evidence>
<evidence type="ECO:0000256" key="4">
    <source>
        <dbReference type="ARBA" id="ARBA00022499"/>
    </source>
</evidence>
<feature type="compositionally biased region" description="Low complexity" evidence="15">
    <location>
        <begin position="120"/>
        <end position="130"/>
    </location>
</feature>
<dbReference type="Pfam" id="PF26583">
    <property type="entry name" value="Spectrin_YLPM1"/>
    <property type="match status" value="1"/>
</dbReference>
<dbReference type="RefSeq" id="XP_025831801.1">
    <property type="nucleotide sequence ID" value="XM_025976016.1"/>
</dbReference>
<keyword evidence="17" id="KW-1185">Reference proteome</keyword>
<feature type="compositionally biased region" description="Polar residues" evidence="15">
    <location>
        <begin position="423"/>
        <end position="438"/>
    </location>
</feature>
<dbReference type="InterPro" id="IPR026314">
    <property type="entry name" value="YLP_motif_con_p1"/>
</dbReference>
<dbReference type="Proteomes" id="UP000192223">
    <property type="component" value="Unplaced"/>
</dbReference>
<evidence type="ECO:0000256" key="10">
    <source>
        <dbReference type="ARBA" id="ARBA00023242"/>
    </source>
</evidence>
<feature type="compositionally biased region" description="Polar residues" evidence="15">
    <location>
        <begin position="546"/>
        <end position="567"/>
    </location>
</feature>
<feature type="compositionally biased region" description="Polar residues" evidence="15">
    <location>
        <begin position="134"/>
        <end position="152"/>
    </location>
</feature>
<keyword evidence="6" id="KW-0067">ATP-binding</keyword>
<reference evidence="18 19" key="1">
    <citation type="submission" date="2025-04" db="UniProtKB">
        <authorList>
            <consortium name="RefSeq"/>
        </authorList>
    </citation>
    <scope>IDENTIFICATION</scope>
    <source>
        <tissue evidence="18 19">Entire body</tissue>
    </source>
</reference>
<keyword evidence="8" id="KW-0805">Transcription regulation</keyword>
<keyword evidence="4" id="KW-1017">Isopeptide bond</keyword>
<evidence type="ECO:0000256" key="13">
    <source>
        <dbReference type="ARBA" id="ARBA00068971"/>
    </source>
</evidence>
<feature type="region of interest" description="Disordered" evidence="15">
    <location>
        <begin position="1178"/>
        <end position="1245"/>
    </location>
</feature>
<protein>
    <recommendedName>
        <fullName evidence="13">YLP motif-containing protein 1</fullName>
    </recommendedName>
    <alternativeName>
        <fullName evidence="14">Nuclear protein ZAP3</fullName>
    </alternativeName>
</protein>
<keyword evidence="2" id="KW-0488">Methylation</keyword>
<evidence type="ECO:0000313" key="21">
    <source>
        <dbReference type="RefSeq" id="XP_025831804.1"/>
    </source>
</evidence>
<evidence type="ECO:0000256" key="3">
    <source>
        <dbReference type="ARBA" id="ARBA00022491"/>
    </source>
</evidence>
<feature type="region of interest" description="Disordered" evidence="15">
    <location>
        <begin position="518"/>
        <end position="567"/>
    </location>
</feature>
<feature type="compositionally biased region" description="Polar residues" evidence="15">
    <location>
        <begin position="168"/>
        <end position="182"/>
    </location>
</feature>
<evidence type="ECO:0000259" key="16">
    <source>
        <dbReference type="Pfam" id="PF26583"/>
    </source>
</evidence>
<dbReference type="InterPro" id="IPR058903">
    <property type="entry name" value="Spectrin_YLPM1-like"/>
</dbReference>
<keyword evidence="7" id="KW-0832">Ubl conjugation</keyword>
<evidence type="ECO:0000256" key="1">
    <source>
        <dbReference type="ARBA" id="ARBA00004324"/>
    </source>
</evidence>
<feature type="region of interest" description="Disordered" evidence="15">
    <location>
        <begin position="1"/>
        <end position="20"/>
    </location>
</feature>
<evidence type="ECO:0000256" key="15">
    <source>
        <dbReference type="SAM" id="MobiDB-lite"/>
    </source>
</evidence>
<evidence type="ECO:0000256" key="9">
    <source>
        <dbReference type="ARBA" id="ARBA00023163"/>
    </source>
</evidence>
<dbReference type="GO" id="GO:0005524">
    <property type="term" value="F:ATP binding"/>
    <property type="evidence" value="ECO:0007669"/>
    <property type="project" value="UniProtKB-KW"/>
</dbReference>
<evidence type="ECO:0000256" key="7">
    <source>
        <dbReference type="ARBA" id="ARBA00022843"/>
    </source>
</evidence>
<evidence type="ECO:0000313" key="19">
    <source>
        <dbReference type="RefSeq" id="XP_025831802.1"/>
    </source>
</evidence>
<feature type="compositionally biased region" description="Polar residues" evidence="15">
    <location>
        <begin position="361"/>
        <end position="376"/>
    </location>
</feature>
<feature type="compositionally biased region" description="Basic and acidic residues" evidence="15">
    <location>
        <begin position="1205"/>
        <end position="1223"/>
    </location>
</feature>